<dbReference type="InterPro" id="IPR047137">
    <property type="entry name" value="ORF3"/>
</dbReference>
<evidence type="ECO:0000313" key="3">
    <source>
        <dbReference type="Proteomes" id="UP000475214"/>
    </source>
</evidence>
<comment type="caution">
    <text evidence="2">The sequence shown here is derived from an EMBL/GenBank/DDBJ whole genome shotgun (WGS) entry which is preliminary data.</text>
</comment>
<dbReference type="PANTHER" id="PTHR33824">
    <property type="entry name" value="POLYKETIDE CYCLASE/DEHYDRASE AND LIPID TRANSPORT SUPERFAMILY PROTEIN"/>
    <property type="match status" value="1"/>
</dbReference>
<dbReference type="InterPro" id="IPR023393">
    <property type="entry name" value="START-like_dom_sf"/>
</dbReference>
<gene>
    <name evidence="2" type="ORF">G1H10_17280</name>
</gene>
<reference evidence="2 3" key="1">
    <citation type="submission" date="2020-02" db="EMBL/GenBank/DDBJ databases">
        <authorList>
            <person name="Li X.-J."/>
            <person name="Han X.-M."/>
        </authorList>
    </citation>
    <scope>NUCLEOTIDE SEQUENCE [LARGE SCALE GENOMIC DNA]</scope>
    <source>
        <strain evidence="2 3">CCTCC AB 2017055</strain>
    </source>
</reference>
<keyword evidence="3" id="KW-1185">Reference proteome</keyword>
<organism evidence="2 3">
    <name type="scientific">Phytoactinopolyspora halotolerans</name>
    <dbReference type="NCBI Taxonomy" id="1981512"/>
    <lineage>
        <taxon>Bacteria</taxon>
        <taxon>Bacillati</taxon>
        <taxon>Actinomycetota</taxon>
        <taxon>Actinomycetes</taxon>
        <taxon>Jiangellales</taxon>
        <taxon>Jiangellaceae</taxon>
        <taxon>Phytoactinopolyspora</taxon>
    </lineage>
</organism>
<dbReference type="PANTHER" id="PTHR33824:SF7">
    <property type="entry name" value="POLYKETIDE CYCLASE_DEHYDRASE AND LIPID TRANSPORT SUPERFAMILY PROTEIN"/>
    <property type="match status" value="1"/>
</dbReference>
<sequence>MTTAEKSVDVNVPISTAYNQWTQFEDFPEFMADVESVTQVDDRHLHWVVEVGGMERVFDAEITEQHPEERIAWRSTGGTDQSGVVTFHKIDDTTTRVTLQMEMEPSGAVETVGEKTGMVSRVVERDMKNFKEFIESRGTETGAWRGEVPREG</sequence>
<dbReference type="Gene3D" id="3.30.530.20">
    <property type="match status" value="1"/>
</dbReference>
<dbReference type="SUPFAM" id="SSF55961">
    <property type="entry name" value="Bet v1-like"/>
    <property type="match status" value="1"/>
</dbReference>
<feature type="domain" description="Coenzyme Q-binding protein COQ10 START" evidence="1">
    <location>
        <begin position="10"/>
        <end position="130"/>
    </location>
</feature>
<dbReference type="AlphaFoldDB" id="A0A6L9SA17"/>
<protein>
    <submittedName>
        <fullName evidence="2">SRPBCC family protein</fullName>
    </submittedName>
</protein>
<dbReference type="InterPro" id="IPR005031">
    <property type="entry name" value="COQ10_START"/>
</dbReference>
<evidence type="ECO:0000259" key="1">
    <source>
        <dbReference type="Pfam" id="PF03364"/>
    </source>
</evidence>
<evidence type="ECO:0000313" key="2">
    <source>
        <dbReference type="EMBL" id="NEE01929.1"/>
    </source>
</evidence>
<dbReference type="EMBL" id="JAAGOA010000012">
    <property type="protein sequence ID" value="NEE01929.1"/>
    <property type="molecule type" value="Genomic_DNA"/>
</dbReference>
<accession>A0A6L9SA17</accession>
<proteinExistence type="predicted"/>
<name>A0A6L9SA17_9ACTN</name>
<dbReference type="RefSeq" id="WP_163740047.1">
    <property type="nucleotide sequence ID" value="NZ_JAAGOA010000012.1"/>
</dbReference>
<dbReference type="Proteomes" id="UP000475214">
    <property type="component" value="Unassembled WGS sequence"/>
</dbReference>
<dbReference type="Pfam" id="PF03364">
    <property type="entry name" value="Polyketide_cyc"/>
    <property type="match status" value="1"/>
</dbReference>
<dbReference type="CDD" id="cd07817">
    <property type="entry name" value="SRPBCC_8"/>
    <property type="match status" value="1"/>
</dbReference>